<proteinExistence type="predicted"/>
<dbReference type="AlphaFoldDB" id="A0A940SJS0"/>
<name>A0A940SJS0_9BACI</name>
<sequence length="51" mass="5841">MKGFVAARKNVVEYLSFVRVTMFGFVANGIRMPFFNNLTMTTKQFKISSNT</sequence>
<protein>
    <submittedName>
        <fullName evidence="2">Uncharacterized protein</fullName>
    </submittedName>
</protein>
<dbReference type="EMBL" id="JAGIYQ010000010">
    <property type="protein sequence ID" value="MBP0726320.1"/>
    <property type="molecule type" value="Genomic_DNA"/>
</dbReference>
<comment type="caution">
    <text evidence="2">The sequence shown here is derived from an EMBL/GenBank/DDBJ whole genome shotgun (WGS) entry which is preliminary data.</text>
</comment>
<keyword evidence="3" id="KW-1185">Reference proteome</keyword>
<keyword evidence="1" id="KW-1133">Transmembrane helix</keyword>
<reference evidence="2" key="1">
    <citation type="submission" date="2021-04" db="EMBL/GenBank/DDBJ databases">
        <title>Genome seq and assembly of Bacillus sp.</title>
        <authorList>
            <person name="Chhetri G."/>
        </authorList>
    </citation>
    <scope>NUCLEOTIDE SEQUENCE</scope>
    <source>
        <strain evidence="2">RG28</strain>
    </source>
</reference>
<evidence type="ECO:0000313" key="3">
    <source>
        <dbReference type="Proteomes" id="UP000682134"/>
    </source>
</evidence>
<evidence type="ECO:0000313" key="2">
    <source>
        <dbReference type="EMBL" id="MBP0726320.1"/>
    </source>
</evidence>
<dbReference type="InterPro" id="IPR048146">
    <property type="entry name" value="RAxF_45-like"/>
</dbReference>
<dbReference type="Proteomes" id="UP000682134">
    <property type="component" value="Unassembled WGS sequence"/>
</dbReference>
<evidence type="ECO:0000256" key="1">
    <source>
        <dbReference type="SAM" id="Phobius"/>
    </source>
</evidence>
<keyword evidence="1" id="KW-0472">Membrane</keyword>
<dbReference type="RefSeq" id="WP_209406661.1">
    <property type="nucleotide sequence ID" value="NZ_JAGIYQ010000010.1"/>
</dbReference>
<feature type="transmembrane region" description="Helical" evidence="1">
    <location>
        <begin position="12"/>
        <end position="30"/>
    </location>
</feature>
<organism evidence="2 3">
    <name type="scientific">Gottfriedia endophytica</name>
    <dbReference type="NCBI Taxonomy" id="2820819"/>
    <lineage>
        <taxon>Bacteria</taxon>
        <taxon>Bacillati</taxon>
        <taxon>Bacillota</taxon>
        <taxon>Bacilli</taxon>
        <taxon>Bacillales</taxon>
        <taxon>Bacillaceae</taxon>
        <taxon>Gottfriedia</taxon>
    </lineage>
</organism>
<dbReference type="NCBIfam" id="NF041642">
    <property type="entry name" value="RAxF_45"/>
    <property type="match status" value="1"/>
</dbReference>
<accession>A0A940SJS0</accession>
<keyword evidence="1" id="KW-0812">Transmembrane</keyword>
<gene>
    <name evidence="2" type="ORF">J5Y03_14255</name>
</gene>